<dbReference type="Pfam" id="PF00535">
    <property type="entry name" value="Glycos_transf_2"/>
    <property type="match status" value="1"/>
</dbReference>
<dbReference type="PANTHER" id="PTHR22916">
    <property type="entry name" value="GLYCOSYLTRANSFERASE"/>
    <property type="match status" value="1"/>
</dbReference>
<dbReference type="EMBL" id="JBHUFA010000011">
    <property type="protein sequence ID" value="MFD1696823.1"/>
    <property type="molecule type" value="Genomic_DNA"/>
</dbReference>
<dbReference type="Proteomes" id="UP001597327">
    <property type="component" value="Unassembled WGS sequence"/>
</dbReference>
<dbReference type="EC" id="2.4.-.-" evidence="10"/>
<accession>A0ABW4JZD8</accession>
<keyword evidence="11" id="KW-1185">Reference proteome</keyword>
<reference evidence="11" key="1">
    <citation type="journal article" date="2019" name="Int. J. Syst. Evol. Microbiol.">
        <title>The Global Catalogue of Microorganisms (GCM) 10K type strain sequencing project: providing services to taxonomists for standard genome sequencing and annotation.</title>
        <authorList>
            <consortium name="The Broad Institute Genomics Platform"/>
            <consortium name="The Broad Institute Genome Sequencing Center for Infectious Disease"/>
            <person name="Wu L."/>
            <person name="Ma J."/>
        </authorList>
    </citation>
    <scope>NUCLEOTIDE SEQUENCE [LARGE SCALE GENOMIC DNA]</scope>
    <source>
        <strain evidence="11">JCM 3369</strain>
    </source>
</reference>
<evidence type="ECO:0000256" key="8">
    <source>
        <dbReference type="ARBA" id="ARBA00023180"/>
    </source>
</evidence>
<dbReference type="Gene3D" id="3.90.1480.20">
    <property type="entry name" value="Glycosyl transferase family 29"/>
    <property type="match status" value="1"/>
</dbReference>
<keyword evidence="6" id="KW-1133">Transmembrane helix</keyword>
<evidence type="ECO:0000256" key="3">
    <source>
        <dbReference type="ARBA" id="ARBA00022676"/>
    </source>
</evidence>
<keyword evidence="3 10" id="KW-0328">Glycosyltransferase</keyword>
<dbReference type="InterPro" id="IPR038578">
    <property type="entry name" value="GT29-like_sf"/>
</dbReference>
<dbReference type="GO" id="GO:0016757">
    <property type="term" value="F:glycosyltransferase activity"/>
    <property type="evidence" value="ECO:0007669"/>
    <property type="project" value="UniProtKB-KW"/>
</dbReference>
<dbReference type="InterPro" id="IPR001173">
    <property type="entry name" value="Glyco_trans_2-like"/>
</dbReference>
<protein>
    <submittedName>
        <fullName evidence="10">Glycosyltransferase family 29 protein</fullName>
        <ecNumber evidence="10">2.4.-.-</ecNumber>
    </submittedName>
</protein>
<sequence>MPKVSLILPCYNVGEWLTQALDSALAQTLDDIEIIPVDDGSKDNTRQIIQDYADRYAHIRPIYKENGGYGTAVNAGLKVARGDYISILEPDDFIMEDYLWILYSEARLNGLSEVTMDFVTVGHTRRPQITNRTNLNENKKHLNVLFKSRPDYNFEKIKLHARQIRNSTPGTGYQLAHGKVEIIHVEFTESNLDVTISHSQKNPKNHFHQILSAFYASSYIYINEKNNINRDVFKKNYMSAMNDFFINHKSKAVHDTCKYFIDTITTNDASKSVVDGELYIISRAYLERLFDYSFQNELIEASTFIKGAEEALIKIRYRKKVTHSTRLERISNTVNSTSKANEESFADYVKDKSIAIVGNSPSEIGRNKGEIIDSHDIVFRFNNFKLDQSSINDYGTKTNCWVITPAIETIYRREFIPSFDYVISPRYSLKRPVDRCLVIYNLMLCGAKYFDYDCDRIRLMSNNISISTGLSFLIYTLGKTTQKNTVSIFGFSDQKSESQGRHYFDDDPVKDSSVDFHNWNSEREYIQKIQTERSQLGQRQ</sequence>
<gene>
    <name evidence="10" type="ORF">ACFSC7_14995</name>
</gene>
<evidence type="ECO:0000313" key="11">
    <source>
        <dbReference type="Proteomes" id="UP001597327"/>
    </source>
</evidence>
<dbReference type="CDD" id="cd00761">
    <property type="entry name" value="Glyco_tranf_GTA_type"/>
    <property type="match status" value="1"/>
</dbReference>
<comment type="caution">
    <text evidence="10">The sequence shown here is derived from an EMBL/GenBank/DDBJ whole genome shotgun (WGS) entry which is preliminary data.</text>
</comment>
<evidence type="ECO:0000259" key="9">
    <source>
        <dbReference type="Pfam" id="PF00535"/>
    </source>
</evidence>
<evidence type="ECO:0000256" key="2">
    <source>
        <dbReference type="ARBA" id="ARBA00004308"/>
    </source>
</evidence>
<comment type="subcellular location">
    <subcellularLocation>
        <location evidence="2">Endomembrane system</location>
    </subcellularLocation>
    <subcellularLocation>
        <location evidence="1">Membrane</location>
        <topology evidence="1">Single-pass membrane protein</topology>
    </subcellularLocation>
</comment>
<name>A0ABW4JZD8_9HYPH</name>
<proteinExistence type="predicted"/>
<evidence type="ECO:0000256" key="4">
    <source>
        <dbReference type="ARBA" id="ARBA00022679"/>
    </source>
</evidence>
<dbReference type="SUPFAM" id="SSF53448">
    <property type="entry name" value="Nucleotide-diphospho-sugar transferases"/>
    <property type="match status" value="1"/>
</dbReference>
<evidence type="ECO:0000256" key="6">
    <source>
        <dbReference type="ARBA" id="ARBA00022989"/>
    </source>
</evidence>
<keyword evidence="7" id="KW-0472">Membrane</keyword>
<keyword evidence="5" id="KW-0812">Transmembrane</keyword>
<evidence type="ECO:0000256" key="7">
    <source>
        <dbReference type="ARBA" id="ARBA00023136"/>
    </source>
</evidence>
<dbReference type="InterPro" id="IPR001675">
    <property type="entry name" value="Glyco_trans_29"/>
</dbReference>
<keyword evidence="8" id="KW-0325">Glycoprotein</keyword>
<dbReference type="Gene3D" id="3.90.550.10">
    <property type="entry name" value="Spore Coat Polysaccharide Biosynthesis Protein SpsA, Chain A"/>
    <property type="match status" value="1"/>
</dbReference>
<keyword evidence="4 10" id="KW-0808">Transferase</keyword>
<dbReference type="RefSeq" id="WP_149894318.1">
    <property type="nucleotide sequence ID" value="NZ_JBHUFA010000011.1"/>
</dbReference>
<dbReference type="PANTHER" id="PTHR22916:SF3">
    <property type="entry name" value="UDP-GLCNAC:BETAGAL BETA-1,3-N-ACETYLGLUCOSAMINYLTRANSFERASE-LIKE PROTEIN 1"/>
    <property type="match status" value="1"/>
</dbReference>
<evidence type="ECO:0000256" key="1">
    <source>
        <dbReference type="ARBA" id="ARBA00004167"/>
    </source>
</evidence>
<feature type="domain" description="Glycosyltransferase 2-like" evidence="9">
    <location>
        <begin position="5"/>
        <end position="132"/>
    </location>
</feature>
<evidence type="ECO:0000256" key="5">
    <source>
        <dbReference type="ARBA" id="ARBA00022692"/>
    </source>
</evidence>
<dbReference type="InterPro" id="IPR029044">
    <property type="entry name" value="Nucleotide-diphossugar_trans"/>
</dbReference>
<dbReference type="Pfam" id="PF00777">
    <property type="entry name" value="Glyco_transf_29"/>
    <property type="match status" value="1"/>
</dbReference>
<organism evidence="10 11">
    <name type="scientific">Roseibium aestuarii</name>
    <dbReference type="NCBI Taxonomy" id="2600299"/>
    <lineage>
        <taxon>Bacteria</taxon>
        <taxon>Pseudomonadati</taxon>
        <taxon>Pseudomonadota</taxon>
        <taxon>Alphaproteobacteria</taxon>
        <taxon>Hyphomicrobiales</taxon>
        <taxon>Stappiaceae</taxon>
        <taxon>Roseibium</taxon>
    </lineage>
</organism>
<evidence type="ECO:0000313" key="10">
    <source>
        <dbReference type="EMBL" id="MFD1696823.1"/>
    </source>
</evidence>